<protein>
    <submittedName>
        <fullName evidence="4">DUF3157 domain-containing protein</fullName>
    </submittedName>
    <submittedName>
        <fullName evidence="3">DUF3157 family protein</fullName>
    </submittedName>
</protein>
<proteinExistence type="predicted"/>
<keyword evidence="1" id="KW-0732">Signal</keyword>
<dbReference type="InterPro" id="IPR021501">
    <property type="entry name" value="DUF3157"/>
</dbReference>
<reference evidence="3" key="3">
    <citation type="submission" date="2019-11" db="EMBL/GenBank/DDBJ databases">
        <authorList>
            <consortium name="PulseNet: The National Subtyping Network for Foodborne Disease Surveillance"/>
            <person name="Tarr C.L."/>
            <person name="Trees E."/>
            <person name="Katz L.S."/>
            <person name="Carleton-Romer H.A."/>
            <person name="Stroika S."/>
            <person name="Kucerova Z."/>
            <person name="Roache K.F."/>
            <person name="Sabol A.L."/>
            <person name="Besser J."/>
            <person name="Gerner-Smidt P."/>
        </authorList>
    </citation>
    <scope>NUCLEOTIDE SEQUENCE</scope>
    <source>
        <strain evidence="3">PNUSAV001129</strain>
    </source>
</reference>
<dbReference type="EMBL" id="LOSN02000001">
    <property type="protein sequence ID" value="PNP25498.1"/>
    <property type="molecule type" value="Genomic_DNA"/>
</dbReference>
<feature type="chain" id="PRO_5014548410" evidence="1">
    <location>
        <begin position="19"/>
        <end position="194"/>
    </location>
</feature>
<dbReference type="Proteomes" id="UP000714625">
    <property type="component" value="Unassembled WGS sequence"/>
</dbReference>
<evidence type="ECO:0000256" key="1">
    <source>
        <dbReference type="SAM" id="SignalP"/>
    </source>
</evidence>
<dbReference type="Pfam" id="PF11355">
    <property type="entry name" value="DUF3157"/>
    <property type="match status" value="1"/>
</dbReference>
<dbReference type="RefSeq" id="WP_017821574.1">
    <property type="nucleotide sequence ID" value="NZ_AP023187.1"/>
</dbReference>
<evidence type="ECO:0000313" key="3">
    <source>
        <dbReference type="EMBL" id="EGQ9136489.1"/>
    </source>
</evidence>
<evidence type="ECO:0000313" key="2">
    <source>
        <dbReference type="EMBL" id="ARP19933.1"/>
    </source>
</evidence>
<keyword evidence="5" id="KW-1185">Reference proteome</keyword>
<dbReference type="AlphaFoldDB" id="A0A1W6UAF5"/>
<sequence>MKTWITLATLLAASSTYAAEVITLADGREVKLNDDFTWEYVMKKTAQQATETQTTASVVETIAAPAIATIPVITKTVGTTVVVNAKKPTMQLSDSGVDVLIGSASYQSGELVLPTSITNQSSQSVIQVEVEVQVFDMSGQQLAKENVTVWQSIKRMADTYLRPQQAEQGKSIKLAVPQSQQYQFSAKVLEVKTR</sequence>
<evidence type="ECO:0000313" key="5">
    <source>
        <dbReference type="Proteomes" id="UP000054316"/>
    </source>
</evidence>
<reference evidence="4 5" key="2">
    <citation type="submission" date="2017-12" db="EMBL/GenBank/DDBJ databases">
        <title>FDA dAtabase for Regulatory Grade micrObial Sequences (FDA-ARGOS): Supporting development and validation of Infectious Disease Dx tests.</title>
        <authorList>
            <person name="Hoffmann M."/>
            <person name="Allard M."/>
            <person name="Evans P."/>
            <person name="Brown E."/>
            <person name="Tallon L.J."/>
            <person name="Sadzewicz L."/>
            <person name="Sengamalay N."/>
            <person name="Ott S."/>
            <person name="Godinez A."/>
            <person name="Nagaraj S."/>
            <person name="Vavikolanu K."/>
            <person name="Aluvathingal J."/>
            <person name="Nadendla S."/>
            <person name="Hobson J."/>
            <person name="Sichtig H."/>
        </authorList>
    </citation>
    <scope>NUCLEOTIDE SEQUENCE [LARGE SCALE GENOMIC DNA]</scope>
    <source>
        <strain evidence="5">ATCC 17749</strain>
        <strain evidence="4">FDAARGOS_97</strain>
    </source>
</reference>
<name>A0A1W6UAF5_VIBAL</name>
<accession>A0A1W6UAF5</accession>
<dbReference type="EMBL" id="CP017902">
    <property type="protein sequence ID" value="ARP19933.1"/>
    <property type="molecule type" value="Genomic_DNA"/>
</dbReference>
<reference evidence="2" key="1">
    <citation type="submission" date="2016-10" db="EMBL/GenBank/DDBJ databases">
        <title>The High Quality Genome of Vibrio alginolyticus K01M1.</title>
        <authorList>
            <person name="Wendling C."/>
            <person name="Chibani C.M."/>
            <person name="Hertel R."/>
            <person name="Sproer C."/>
            <person name="Bunk B."/>
            <person name="Overmann J."/>
            <person name="Roth O."/>
            <person name="Liesegang H."/>
        </authorList>
    </citation>
    <scope>NUCLEOTIDE SEQUENCE</scope>
    <source>
        <strain evidence="2">K05K4</strain>
    </source>
</reference>
<dbReference type="EMBL" id="AAXMUW010000031">
    <property type="protein sequence ID" value="EGQ9136489.1"/>
    <property type="molecule type" value="Genomic_DNA"/>
</dbReference>
<evidence type="ECO:0000313" key="4">
    <source>
        <dbReference type="EMBL" id="PNP25498.1"/>
    </source>
</evidence>
<dbReference type="Proteomes" id="UP000054316">
    <property type="component" value="Unassembled WGS sequence"/>
</dbReference>
<feature type="signal peptide" evidence="1">
    <location>
        <begin position="1"/>
        <end position="18"/>
    </location>
</feature>
<organism evidence="2">
    <name type="scientific">Vibrio alginolyticus</name>
    <dbReference type="NCBI Taxonomy" id="663"/>
    <lineage>
        <taxon>Bacteria</taxon>
        <taxon>Pseudomonadati</taxon>
        <taxon>Pseudomonadota</taxon>
        <taxon>Gammaproteobacteria</taxon>
        <taxon>Vibrionales</taxon>
        <taxon>Vibrionaceae</taxon>
        <taxon>Vibrio</taxon>
    </lineage>
</organism>
<gene>
    <name evidence="4" type="ORF">AL553_003115</name>
    <name evidence="3" type="ORF">GHY86_15240</name>
    <name evidence="2" type="ORF">K05K4_32040</name>
</gene>